<evidence type="ECO:0000313" key="9">
    <source>
        <dbReference type="EMBL" id="PTB34827.1"/>
    </source>
</evidence>
<dbReference type="InterPro" id="IPR007219">
    <property type="entry name" value="XnlR_reg_dom"/>
</dbReference>
<keyword evidence="3" id="KW-0805">Transcription regulation</keyword>
<evidence type="ECO:0000256" key="1">
    <source>
        <dbReference type="ARBA" id="ARBA00004123"/>
    </source>
</evidence>
<dbReference type="GO" id="GO:0003677">
    <property type="term" value="F:DNA binding"/>
    <property type="evidence" value="ECO:0007669"/>
    <property type="project" value="UniProtKB-KW"/>
</dbReference>
<feature type="transmembrane region" description="Helical" evidence="7">
    <location>
        <begin position="450"/>
        <end position="471"/>
    </location>
</feature>
<dbReference type="CDD" id="cd12148">
    <property type="entry name" value="fungal_TF_MHR"/>
    <property type="match status" value="1"/>
</dbReference>
<keyword evidence="7" id="KW-0812">Transmembrane</keyword>
<keyword evidence="5" id="KW-0804">Transcription</keyword>
<keyword evidence="6" id="KW-0539">Nucleus</keyword>
<dbReference type="SMART" id="SM00066">
    <property type="entry name" value="GAL4"/>
    <property type="match status" value="1"/>
</dbReference>
<dbReference type="GO" id="GO:0005634">
    <property type="term" value="C:nucleus"/>
    <property type="evidence" value="ECO:0007669"/>
    <property type="project" value="UniProtKB-SubCell"/>
</dbReference>
<evidence type="ECO:0000256" key="5">
    <source>
        <dbReference type="ARBA" id="ARBA00023163"/>
    </source>
</evidence>
<comment type="subcellular location">
    <subcellularLocation>
        <location evidence="1">Nucleus</location>
    </subcellularLocation>
</comment>
<dbReference type="Proteomes" id="UP000240493">
    <property type="component" value="Unassembled WGS sequence"/>
</dbReference>
<keyword evidence="2" id="KW-0479">Metal-binding</keyword>
<dbReference type="GO" id="GO:0008270">
    <property type="term" value="F:zinc ion binding"/>
    <property type="evidence" value="ECO:0007669"/>
    <property type="project" value="InterPro"/>
</dbReference>
<dbReference type="InterPro" id="IPR050987">
    <property type="entry name" value="AtrR-like"/>
</dbReference>
<evidence type="ECO:0000313" key="10">
    <source>
        <dbReference type="Proteomes" id="UP000240493"/>
    </source>
</evidence>
<keyword evidence="7" id="KW-0472">Membrane</keyword>
<evidence type="ECO:0000256" key="4">
    <source>
        <dbReference type="ARBA" id="ARBA00023125"/>
    </source>
</evidence>
<evidence type="ECO:0000256" key="7">
    <source>
        <dbReference type="SAM" id="Phobius"/>
    </source>
</evidence>
<dbReference type="SUPFAM" id="SSF57701">
    <property type="entry name" value="Zn2/Cys6 DNA-binding domain"/>
    <property type="match status" value="1"/>
</dbReference>
<dbReference type="PANTHER" id="PTHR46910">
    <property type="entry name" value="TRANSCRIPTION FACTOR PDR1"/>
    <property type="match status" value="1"/>
</dbReference>
<dbReference type="CDD" id="cd00067">
    <property type="entry name" value="GAL4"/>
    <property type="match status" value="1"/>
</dbReference>
<gene>
    <name evidence="9" type="ORF">M441DRAFT_180554</name>
</gene>
<evidence type="ECO:0000256" key="3">
    <source>
        <dbReference type="ARBA" id="ARBA00023015"/>
    </source>
</evidence>
<keyword evidence="10" id="KW-1185">Reference proteome</keyword>
<dbReference type="Pfam" id="PF04082">
    <property type="entry name" value="Fungal_trans"/>
    <property type="match status" value="1"/>
</dbReference>
<dbReference type="EMBL" id="KZ679294">
    <property type="protein sequence ID" value="PTB34827.1"/>
    <property type="molecule type" value="Genomic_DNA"/>
</dbReference>
<reference evidence="9 10" key="1">
    <citation type="submission" date="2016-07" db="EMBL/GenBank/DDBJ databases">
        <title>Multiple horizontal gene transfer events from other fungi enriched the ability of initially mycotrophic Trichoderma (Ascomycota) to feed on dead plant biomass.</title>
        <authorList>
            <consortium name="DOE Joint Genome Institute"/>
            <person name="Aerts A."/>
            <person name="Atanasova L."/>
            <person name="Chenthamara K."/>
            <person name="Zhang J."/>
            <person name="Grujic M."/>
            <person name="Henrissat B."/>
            <person name="Kuo A."/>
            <person name="Salamov A."/>
            <person name="Lipzen A."/>
            <person name="Labutti K."/>
            <person name="Barry K."/>
            <person name="Miao Y."/>
            <person name="Rahimi M.J."/>
            <person name="Shen Q."/>
            <person name="Grigoriev I.V."/>
            <person name="Kubicek C.P."/>
            <person name="Druzhinina I.S."/>
        </authorList>
    </citation>
    <scope>NUCLEOTIDE SEQUENCE [LARGE SCALE GENOMIC DNA]</scope>
    <source>
        <strain evidence="9 10">CBS 433.97</strain>
    </source>
</reference>
<dbReference type="InterPro" id="IPR036864">
    <property type="entry name" value="Zn2-C6_fun-type_DNA-bd_sf"/>
</dbReference>
<proteinExistence type="predicted"/>
<dbReference type="Gene3D" id="4.10.240.10">
    <property type="entry name" value="Zn(2)-C6 fungal-type DNA-binding domain"/>
    <property type="match status" value="1"/>
</dbReference>
<organism evidence="9 10">
    <name type="scientific">Trichoderma asperellum (strain ATCC 204424 / CBS 433.97 / NBRC 101777)</name>
    <dbReference type="NCBI Taxonomy" id="1042311"/>
    <lineage>
        <taxon>Eukaryota</taxon>
        <taxon>Fungi</taxon>
        <taxon>Dikarya</taxon>
        <taxon>Ascomycota</taxon>
        <taxon>Pezizomycotina</taxon>
        <taxon>Sordariomycetes</taxon>
        <taxon>Hypocreomycetidae</taxon>
        <taxon>Hypocreales</taxon>
        <taxon>Hypocreaceae</taxon>
        <taxon>Trichoderma</taxon>
    </lineage>
</organism>
<feature type="domain" description="Zn(2)-C6 fungal-type" evidence="8">
    <location>
        <begin position="12"/>
        <end position="42"/>
    </location>
</feature>
<dbReference type="STRING" id="1042311.A0A2T3YQN0"/>
<evidence type="ECO:0000256" key="2">
    <source>
        <dbReference type="ARBA" id="ARBA00022723"/>
    </source>
</evidence>
<dbReference type="InterPro" id="IPR001138">
    <property type="entry name" value="Zn2Cys6_DnaBD"/>
</dbReference>
<dbReference type="PROSITE" id="PS50048">
    <property type="entry name" value="ZN2_CY6_FUNGAL_2"/>
    <property type="match status" value="1"/>
</dbReference>
<name>A0A2T3YQN0_TRIA4</name>
<feature type="transmembrane region" description="Helical" evidence="7">
    <location>
        <begin position="529"/>
        <end position="548"/>
    </location>
</feature>
<dbReference type="SMART" id="SM00906">
    <property type="entry name" value="Fungal_trans"/>
    <property type="match status" value="1"/>
</dbReference>
<sequence length="658" mass="75209">MELTYQVNRRKACDLCFFKKIKCDMLEPACSNCQLYKAECHTTRARKRFRKPIQPQRMEPSGSPIAPDHPVMTNQDVTSRIERIESRLAHIEERIGQVIAATTMAPATSQSQETTPSSFPILPQFLPEMPLVHTDSQVNCILSQPSSLDQPIDLAASEIPASDIGWTHSYPCIPPFEEIQPIIENYFTHMNSLMPLFSRTSFIHRLQRYYAFECENPRKTWAAINIVLALGTRLPTSPSADFELADEDSQVAKYVNNVQSILSELVTRDVDLLSLQVILGLVIIFNSLKDSSPAVVHIGTAIRLAHRLRLHNRDHLQNDCSDEALESSRVFWIAYIFDKDISIRYHTPSAQADDDIDLHLPVDMPPDGAGNVYAKDGRFLVNFFRLRLQLAHIQGQVYNQLFSTRAAKITPQERQTRVALLHNQLERWRLTVPSELQADVVTKHASRTALFWLCMTHFSYLGCLVMIHGMWSHDTEWRKRLKPSSSGTTGNTDHSKLLPPLPKGWKYCVQMSRHCMALMYRTPLSDCSVWTNGCAYFSALMIILANLFEYPMHKMVDDDLQLTSYAVKTFDRMSDVSTIVQMKRLNIVAAELDHRARLVIKHVQRFVAVNKSPPPPNRLYNLEIDQDWLSGLQWDWGNDGVEAWPSMDVSVVNVWDLY</sequence>
<protein>
    <recommendedName>
        <fullName evidence="8">Zn(2)-C6 fungal-type domain-containing protein</fullName>
    </recommendedName>
</protein>
<dbReference type="GO" id="GO:0006351">
    <property type="term" value="P:DNA-templated transcription"/>
    <property type="evidence" value="ECO:0007669"/>
    <property type="project" value="InterPro"/>
</dbReference>
<dbReference type="Pfam" id="PF00172">
    <property type="entry name" value="Zn_clus"/>
    <property type="match status" value="1"/>
</dbReference>
<keyword evidence="7" id="KW-1133">Transmembrane helix</keyword>
<evidence type="ECO:0000259" key="8">
    <source>
        <dbReference type="PROSITE" id="PS50048"/>
    </source>
</evidence>
<dbReference type="AlphaFoldDB" id="A0A2T3YQN0"/>
<dbReference type="PANTHER" id="PTHR46910:SF37">
    <property type="entry name" value="ZN(II)2CYS6 TRANSCRIPTION FACTOR (EUROFUNG)"/>
    <property type="match status" value="1"/>
</dbReference>
<dbReference type="GO" id="GO:0000981">
    <property type="term" value="F:DNA-binding transcription factor activity, RNA polymerase II-specific"/>
    <property type="evidence" value="ECO:0007669"/>
    <property type="project" value="InterPro"/>
</dbReference>
<evidence type="ECO:0000256" key="6">
    <source>
        <dbReference type="ARBA" id="ARBA00023242"/>
    </source>
</evidence>
<keyword evidence="4" id="KW-0238">DNA-binding</keyword>
<dbReference type="OrthoDB" id="2123952at2759"/>
<accession>A0A2T3YQN0</accession>